<feature type="domain" description="Mce/MlaD" evidence="1">
    <location>
        <begin position="39"/>
        <end position="115"/>
    </location>
</feature>
<gene>
    <name evidence="3" type="ORF">SAMN05660874_02876</name>
</gene>
<dbReference type="STRING" id="95161.SAMN05660874_02876"/>
<dbReference type="Proteomes" id="UP000198852">
    <property type="component" value="Unassembled WGS sequence"/>
</dbReference>
<dbReference type="PANTHER" id="PTHR33371">
    <property type="entry name" value="INTERMEMBRANE PHOSPHOLIPID TRANSPORT SYSTEM BINDING PROTEIN MLAD-RELATED"/>
    <property type="match status" value="1"/>
</dbReference>
<dbReference type="OrthoDB" id="3460188at2"/>
<evidence type="ECO:0000259" key="2">
    <source>
        <dbReference type="Pfam" id="PF11887"/>
    </source>
</evidence>
<evidence type="ECO:0000259" key="1">
    <source>
        <dbReference type="Pfam" id="PF02470"/>
    </source>
</evidence>
<keyword evidence="4" id="KW-1185">Reference proteome</keyword>
<protein>
    <submittedName>
        <fullName evidence="3">Phospholipid/cholesterol/gamma-HCH transport system substrate-binding protein</fullName>
    </submittedName>
</protein>
<reference evidence="4" key="1">
    <citation type="submission" date="2016-10" db="EMBL/GenBank/DDBJ databases">
        <authorList>
            <person name="Varghese N."/>
            <person name="Submissions S."/>
        </authorList>
    </citation>
    <scope>NUCLEOTIDE SEQUENCE [LARGE SCALE GENOMIC DNA]</scope>
    <source>
        <strain evidence="4">DSM 44771</strain>
    </source>
</reference>
<dbReference type="PANTHER" id="PTHR33371:SF19">
    <property type="entry name" value="MCE-FAMILY PROTEIN MCE4A"/>
    <property type="match status" value="1"/>
</dbReference>
<dbReference type="GO" id="GO:0051701">
    <property type="term" value="P:biological process involved in interaction with host"/>
    <property type="evidence" value="ECO:0007669"/>
    <property type="project" value="TreeGrafter"/>
</dbReference>
<evidence type="ECO:0000313" key="4">
    <source>
        <dbReference type="Proteomes" id="UP000198852"/>
    </source>
</evidence>
<dbReference type="InterPro" id="IPR052336">
    <property type="entry name" value="MlaD_Phospholipid_Transporter"/>
</dbReference>
<accession>A0A1I6S4B9</accession>
<dbReference type="InterPro" id="IPR005693">
    <property type="entry name" value="Mce"/>
</dbReference>
<dbReference type="InterPro" id="IPR003399">
    <property type="entry name" value="Mce/MlaD"/>
</dbReference>
<proteinExistence type="predicted"/>
<sequence>MRPVNSRYVLIGAAFAVCVALLAVLSVAQYNRAFDRVLPITVLADRSGLLMEPGSPVKLRGVEVGSVAEVTSDGTGARLAVELDPAQAERIPAQVTANLVPATVFGAKYVELRPGPDTGEHIAAGAVLNRARVTVELDHTFDHVMDTLRGVPPSKLNAALTSVSGSLRGNGDRIRALIADTDGYLRAFNPNLPELESRLPQVTAVAEHYRDVTDDLTATASNLGGTGSTLVEQKRAFAGFLLSLTELGNGTGEFLDDNGPPLVSALDELQPTAGLLRRYSPVVPCFFGGMVHNGDLIRAVTGGPEFGGTHPNTHVTVSMLPGIPAYEYPQNLPKTGVDTGPDCHGLPEVRGIPPYVNYDTGANPYRGTDESPRLNPDLLAVYLFGPLSPLGGGR</sequence>
<dbReference type="Pfam" id="PF02470">
    <property type="entry name" value="MlaD"/>
    <property type="match status" value="1"/>
</dbReference>
<feature type="domain" description="Mammalian cell entry C-terminal" evidence="2">
    <location>
        <begin position="119"/>
        <end position="341"/>
    </location>
</feature>
<dbReference type="AlphaFoldDB" id="A0A1I6S4B9"/>
<dbReference type="GO" id="GO:0005576">
    <property type="term" value="C:extracellular region"/>
    <property type="evidence" value="ECO:0007669"/>
    <property type="project" value="TreeGrafter"/>
</dbReference>
<name>A0A1I6S4B9_9PSEU</name>
<dbReference type="EMBL" id="FOZX01000004">
    <property type="protein sequence ID" value="SFS71787.1"/>
    <property type="molecule type" value="Genomic_DNA"/>
</dbReference>
<dbReference type="NCBIfam" id="TIGR00996">
    <property type="entry name" value="Mtu_fam_mce"/>
    <property type="match status" value="1"/>
</dbReference>
<organism evidence="3 4">
    <name type="scientific">Saccharopolyspora flava</name>
    <dbReference type="NCBI Taxonomy" id="95161"/>
    <lineage>
        <taxon>Bacteria</taxon>
        <taxon>Bacillati</taxon>
        <taxon>Actinomycetota</taxon>
        <taxon>Actinomycetes</taxon>
        <taxon>Pseudonocardiales</taxon>
        <taxon>Pseudonocardiaceae</taxon>
        <taxon>Saccharopolyspora</taxon>
    </lineage>
</organism>
<dbReference type="InterPro" id="IPR024516">
    <property type="entry name" value="Mce_C"/>
</dbReference>
<evidence type="ECO:0000313" key="3">
    <source>
        <dbReference type="EMBL" id="SFS71787.1"/>
    </source>
</evidence>
<dbReference type="Pfam" id="PF11887">
    <property type="entry name" value="Mce4_CUP1"/>
    <property type="match status" value="1"/>
</dbReference>